<dbReference type="Pfam" id="PF00108">
    <property type="entry name" value="Thiolase_N"/>
    <property type="match status" value="1"/>
</dbReference>
<dbReference type="Proteomes" id="UP000663586">
    <property type="component" value="Chromosome"/>
</dbReference>
<dbReference type="PROSITE" id="PS00737">
    <property type="entry name" value="THIOLASE_2"/>
    <property type="match status" value="1"/>
</dbReference>
<dbReference type="KEGG" id="hara:AArcS_0621"/>
<gene>
    <name evidence="7" type="primary">paaJ</name>
    <name evidence="7" type="ORF">AArcS_0621</name>
</gene>
<dbReference type="PANTHER" id="PTHR43365">
    <property type="entry name" value="BLR7806 PROTEIN"/>
    <property type="match status" value="1"/>
</dbReference>
<dbReference type="CDD" id="cd00751">
    <property type="entry name" value="thiolase"/>
    <property type="match status" value="1"/>
</dbReference>
<dbReference type="PIRSF" id="PIRSF000429">
    <property type="entry name" value="Ac-CoA_Ac_transf"/>
    <property type="match status" value="1"/>
</dbReference>
<dbReference type="NCBIfam" id="TIGR01930">
    <property type="entry name" value="AcCoA-C-Actrans"/>
    <property type="match status" value="1"/>
</dbReference>
<dbReference type="Gene3D" id="3.40.47.10">
    <property type="match status" value="2"/>
</dbReference>
<reference evidence="7" key="1">
    <citation type="submission" date="2020-11" db="EMBL/GenBank/DDBJ databases">
        <title>Carbohydrate-dependent, anaerobic sulfur respiration: A novel catabolism in halophilic archaea.</title>
        <authorList>
            <person name="Sorokin D.Y."/>
            <person name="Messina E."/>
            <person name="Smedile F."/>
            <person name="La Cono V."/>
            <person name="Hallsworth J.E."/>
            <person name="Yakimov M.M."/>
        </authorList>
    </citation>
    <scope>NUCLEOTIDE SEQUENCE</scope>
    <source>
        <strain evidence="7">AArc-S</strain>
    </source>
</reference>
<dbReference type="GO" id="GO:0008299">
    <property type="term" value="P:isoprenoid biosynthetic process"/>
    <property type="evidence" value="ECO:0007669"/>
    <property type="project" value="UniProtKB-KW"/>
</dbReference>
<keyword evidence="3" id="KW-0414">Isoprene biosynthesis</keyword>
<evidence type="ECO:0000259" key="5">
    <source>
        <dbReference type="Pfam" id="PF00108"/>
    </source>
</evidence>
<evidence type="ECO:0000256" key="1">
    <source>
        <dbReference type="ARBA" id="ARBA00010982"/>
    </source>
</evidence>
<dbReference type="InterPro" id="IPR020617">
    <property type="entry name" value="Thiolase_C"/>
</dbReference>
<dbReference type="EC" id="2.3.1.9" evidence="7"/>
<sequence>MNDAVIVDAVRTPFGKHDGAFRDTHPQDLAAEPLAGLENRVGFDPAVVEDVVYGCVTPVGEQGLNIGRIAPMVAGWGEGVPGVQLNRMCGSGQQAVNWAASSVGAEFHEVLVAGGVEHMSRVPMGSDGNAEHGVVDEHALTDSYFQHFEEATSQGEGAERIAEEYGFSRREADELAAESQRRWGEAWEAGRYDDQITPVETTLENEAIRVERDEHPRPGTTAEDLADLPLAFREEGDGIHHAGNSSGIVDGASALLVTSEAAAERHGWDPMARIVETAVVGVDPITMLTGPIPATEQVLDDAEMTVDDIDLFEVNEAFASVVLAWLDEIGADWGATNVNGGAIAHGHPLGATGAALLTKLVHELDRTGNDIGLSTMCIGFGQGIATIVERL</sequence>
<feature type="domain" description="Thiolase C-terminal" evidence="6">
    <location>
        <begin position="270"/>
        <end position="390"/>
    </location>
</feature>
<proteinExistence type="inferred from homology"/>
<evidence type="ECO:0000313" key="7">
    <source>
        <dbReference type="EMBL" id="QSG01848.1"/>
    </source>
</evidence>
<name>A0A897MPF7_9EURY</name>
<dbReference type="RefSeq" id="WP_238478955.1">
    <property type="nucleotide sequence ID" value="NZ_CP064786.1"/>
</dbReference>
<evidence type="ECO:0000256" key="2">
    <source>
        <dbReference type="ARBA" id="ARBA00022679"/>
    </source>
</evidence>
<dbReference type="PROSITE" id="PS00099">
    <property type="entry name" value="THIOLASE_3"/>
    <property type="match status" value="1"/>
</dbReference>
<dbReference type="InterPro" id="IPR016039">
    <property type="entry name" value="Thiolase-like"/>
</dbReference>
<dbReference type="EMBL" id="CP064786">
    <property type="protein sequence ID" value="QSG01848.1"/>
    <property type="molecule type" value="Genomic_DNA"/>
</dbReference>
<protein>
    <submittedName>
        <fullName evidence="7">Acetyl-CoA acetyltransferase</fullName>
        <ecNumber evidence="7">2.3.1.16</ecNumber>
        <ecNumber evidence="7">2.3.1.9</ecNumber>
    </submittedName>
</protein>
<dbReference type="InterPro" id="IPR002155">
    <property type="entry name" value="Thiolase"/>
</dbReference>
<accession>A0A897MPF7</accession>
<dbReference type="AlphaFoldDB" id="A0A897MPF7"/>
<dbReference type="InterPro" id="IPR020610">
    <property type="entry name" value="Thiolase_AS"/>
</dbReference>
<dbReference type="InterPro" id="IPR020613">
    <property type="entry name" value="Thiolase_CS"/>
</dbReference>
<evidence type="ECO:0000313" key="8">
    <source>
        <dbReference type="Proteomes" id="UP000663586"/>
    </source>
</evidence>
<keyword evidence="8" id="KW-1185">Reference proteome</keyword>
<feature type="domain" description="Thiolase N-terminal" evidence="5">
    <location>
        <begin position="5"/>
        <end position="260"/>
    </location>
</feature>
<evidence type="ECO:0000259" key="6">
    <source>
        <dbReference type="Pfam" id="PF02803"/>
    </source>
</evidence>
<evidence type="ECO:0000256" key="4">
    <source>
        <dbReference type="ARBA" id="ARBA00023315"/>
    </source>
</evidence>
<evidence type="ECO:0000256" key="3">
    <source>
        <dbReference type="ARBA" id="ARBA00023229"/>
    </source>
</evidence>
<dbReference type="SUPFAM" id="SSF53901">
    <property type="entry name" value="Thiolase-like"/>
    <property type="match status" value="2"/>
</dbReference>
<dbReference type="PANTHER" id="PTHR43365:SF1">
    <property type="entry name" value="ACETYL-COA C-ACYLTRANSFERASE"/>
    <property type="match status" value="1"/>
</dbReference>
<comment type="similarity">
    <text evidence="1">Belongs to the thiolase-like superfamily. Thiolase family.</text>
</comment>
<keyword evidence="4 7" id="KW-0012">Acyltransferase</keyword>
<dbReference type="EC" id="2.3.1.16" evidence="7"/>
<dbReference type="GeneID" id="70684002"/>
<keyword evidence="2 7" id="KW-0808">Transferase</keyword>
<dbReference type="InterPro" id="IPR020616">
    <property type="entry name" value="Thiolase_N"/>
</dbReference>
<dbReference type="GO" id="GO:0003985">
    <property type="term" value="F:acetyl-CoA C-acetyltransferase activity"/>
    <property type="evidence" value="ECO:0007669"/>
    <property type="project" value="UniProtKB-EC"/>
</dbReference>
<organism evidence="7 8">
    <name type="scientific">Natranaeroarchaeum sulfidigenes</name>
    <dbReference type="NCBI Taxonomy" id="2784880"/>
    <lineage>
        <taxon>Archaea</taxon>
        <taxon>Methanobacteriati</taxon>
        <taxon>Methanobacteriota</taxon>
        <taxon>Stenosarchaea group</taxon>
        <taxon>Halobacteria</taxon>
        <taxon>Halobacteriales</taxon>
        <taxon>Natronoarchaeaceae</taxon>
        <taxon>Natranaeroarchaeum</taxon>
    </lineage>
</organism>
<dbReference type="Pfam" id="PF02803">
    <property type="entry name" value="Thiolase_C"/>
    <property type="match status" value="1"/>
</dbReference>